<dbReference type="NCBIfam" id="TIGR01777">
    <property type="entry name" value="yfcH"/>
    <property type="match status" value="1"/>
</dbReference>
<name>A0ABW3RU51_9BACL</name>
<protein>
    <submittedName>
        <fullName evidence="4">TIGR01777 family oxidoreductase</fullName>
    </submittedName>
</protein>
<evidence type="ECO:0000313" key="4">
    <source>
        <dbReference type="EMBL" id="MFD1175220.1"/>
    </source>
</evidence>
<evidence type="ECO:0000313" key="5">
    <source>
        <dbReference type="Proteomes" id="UP001597262"/>
    </source>
</evidence>
<proteinExistence type="inferred from homology"/>
<keyword evidence="5" id="KW-1185">Reference proteome</keyword>
<dbReference type="InterPro" id="IPR036291">
    <property type="entry name" value="NAD(P)-bd_dom_sf"/>
</dbReference>
<dbReference type="Pfam" id="PF01370">
    <property type="entry name" value="Epimerase"/>
    <property type="match status" value="1"/>
</dbReference>
<dbReference type="Pfam" id="PF08338">
    <property type="entry name" value="DUF1731"/>
    <property type="match status" value="1"/>
</dbReference>
<evidence type="ECO:0000259" key="2">
    <source>
        <dbReference type="Pfam" id="PF01370"/>
    </source>
</evidence>
<evidence type="ECO:0000259" key="3">
    <source>
        <dbReference type="Pfam" id="PF08338"/>
    </source>
</evidence>
<evidence type="ECO:0000256" key="1">
    <source>
        <dbReference type="ARBA" id="ARBA00009353"/>
    </source>
</evidence>
<dbReference type="CDD" id="cd05242">
    <property type="entry name" value="SDR_a8"/>
    <property type="match status" value="1"/>
</dbReference>
<dbReference type="InterPro" id="IPR010099">
    <property type="entry name" value="SDR39U1"/>
</dbReference>
<organism evidence="4 5">
    <name type="scientific">Paenibacillus puldeungensis</name>
    <dbReference type="NCBI Taxonomy" id="696536"/>
    <lineage>
        <taxon>Bacteria</taxon>
        <taxon>Bacillati</taxon>
        <taxon>Bacillota</taxon>
        <taxon>Bacilli</taxon>
        <taxon>Bacillales</taxon>
        <taxon>Paenibacillaceae</taxon>
        <taxon>Paenibacillus</taxon>
    </lineage>
</organism>
<reference evidence="5" key="1">
    <citation type="journal article" date="2019" name="Int. J. Syst. Evol. Microbiol.">
        <title>The Global Catalogue of Microorganisms (GCM) 10K type strain sequencing project: providing services to taxonomists for standard genome sequencing and annotation.</title>
        <authorList>
            <consortium name="The Broad Institute Genomics Platform"/>
            <consortium name="The Broad Institute Genome Sequencing Center for Infectious Disease"/>
            <person name="Wu L."/>
            <person name="Ma J."/>
        </authorList>
    </citation>
    <scope>NUCLEOTIDE SEQUENCE [LARGE SCALE GENOMIC DNA]</scope>
    <source>
        <strain evidence="5">CCUG 59189</strain>
    </source>
</reference>
<dbReference type="EMBL" id="JBHTLM010000001">
    <property type="protein sequence ID" value="MFD1175220.1"/>
    <property type="molecule type" value="Genomic_DNA"/>
</dbReference>
<dbReference type="RefSeq" id="WP_379316313.1">
    <property type="nucleotide sequence ID" value="NZ_JBHTLM010000001.1"/>
</dbReference>
<dbReference type="InterPro" id="IPR001509">
    <property type="entry name" value="Epimerase_deHydtase"/>
</dbReference>
<feature type="domain" description="DUF1731" evidence="3">
    <location>
        <begin position="265"/>
        <end position="311"/>
    </location>
</feature>
<gene>
    <name evidence="4" type="ORF">ACFQ3W_02715</name>
</gene>
<dbReference type="InterPro" id="IPR013549">
    <property type="entry name" value="DUF1731"/>
</dbReference>
<dbReference type="SUPFAM" id="SSF51735">
    <property type="entry name" value="NAD(P)-binding Rossmann-fold domains"/>
    <property type="match status" value="1"/>
</dbReference>
<comment type="caution">
    <text evidence="4">The sequence shown here is derived from an EMBL/GenBank/DDBJ whole genome shotgun (WGS) entry which is preliminary data.</text>
</comment>
<dbReference type="Proteomes" id="UP001597262">
    <property type="component" value="Unassembled WGS sequence"/>
</dbReference>
<dbReference type="PANTHER" id="PTHR11092">
    <property type="entry name" value="SUGAR NUCLEOTIDE EPIMERASE RELATED"/>
    <property type="match status" value="1"/>
</dbReference>
<feature type="domain" description="NAD-dependent epimerase/dehydratase" evidence="2">
    <location>
        <begin position="5"/>
        <end position="231"/>
    </location>
</feature>
<accession>A0ABW3RU51</accession>
<dbReference type="Gene3D" id="3.40.50.720">
    <property type="entry name" value="NAD(P)-binding Rossmann-like Domain"/>
    <property type="match status" value="1"/>
</dbReference>
<comment type="similarity">
    <text evidence="1">Belongs to the NAD(P)-dependent epimerase/dehydratase family. SDR39U1 subfamily.</text>
</comment>
<sequence length="313" mass="34136">MKAAIFGGTGLIGQALTSFWLKQGHKVVVITRNPKGARLNEADFPSASNPTDNLLYISWEELKEDTSLLEGVNVVVNLAGATLNQRWTAKGKRCILGSRIDTTNAAALVIQSLNHKPNVVVQASAVGIYGTSLTEQFDETTRIRITAENADFLTSVTTQWEDAAEQGFSGIRLIKLRTGVVLSNDGGAYPLMRLPFLLGVGGKIGSGKQWVPWIHIQDLVSIIDFCISQPSLSGPVNAVSPHPVSNEEFGRMISRIYRRPFWFPLPSFLLKGALGEMSSLLLEGQKVLPSSVLKAGFAFSYPELEQAVRQLQQ</sequence>
<dbReference type="PANTHER" id="PTHR11092:SF0">
    <property type="entry name" value="EPIMERASE FAMILY PROTEIN SDR39U1"/>
    <property type="match status" value="1"/>
</dbReference>